<evidence type="ECO:0000256" key="12">
    <source>
        <dbReference type="ARBA" id="ARBA00034074"/>
    </source>
</evidence>
<feature type="chain" id="PRO_5042988294" description="endo-polygalacturonase" evidence="17">
    <location>
        <begin position="21"/>
        <end position="442"/>
    </location>
</feature>
<dbReference type="PROSITE" id="PS00502">
    <property type="entry name" value="POLYGALACTURONASE"/>
    <property type="match status" value="1"/>
</dbReference>
<dbReference type="InterPro" id="IPR011050">
    <property type="entry name" value="Pectin_lyase_fold/virulence"/>
</dbReference>
<evidence type="ECO:0000256" key="15">
    <source>
        <dbReference type="RuleBase" id="RU361169"/>
    </source>
</evidence>
<reference evidence="18" key="1">
    <citation type="submission" date="2023-08" db="EMBL/GenBank/DDBJ databases">
        <title>Black Yeasts Isolated from many extreme environments.</title>
        <authorList>
            <person name="Coleine C."/>
            <person name="Stajich J.E."/>
            <person name="Selbmann L."/>
        </authorList>
    </citation>
    <scope>NUCLEOTIDE SEQUENCE</scope>
    <source>
        <strain evidence="18">CCFEE 5810</strain>
    </source>
</reference>
<proteinExistence type="inferred from homology"/>
<protein>
    <recommendedName>
        <fullName evidence="3">endo-polygalacturonase</fullName>
        <ecNumber evidence="3">3.2.1.15</ecNumber>
    </recommendedName>
</protein>
<dbReference type="InterPro" id="IPR006626">
    <property type="entry name" value="PbH1"/>
</dbReference>
<evidence type="ECO:0000256" key="14">
    <source>
        <dbReference type="PROSITE-ProRule" id="PRU10052"/>
    </source>
</evidence>
<feature type="region of interest" description="Disordered" evidence="16">
    <location>
        <begin position="21"/>
        <end position="91"/>
    </location>
</feature>
<dbReference type="GO" id="GO:0045490">
    <property type="term" value="P:pectin catabolic process"/>
    <property type="evidence" value="ECO:0007669"/>
    <property type="project" value="TreeGrafter"/>
</dbReference>
<evidence type="ECO:0000256" key="1">
    <source>
        <dbReference type="ARBA" id="ARBA00004613"/>
    </source>
</evidence>
<gene>
    <name evidence="18" type="ORF">LTR97_008188</name>
</gene>
<feature type="signal peptide" evidence="17">
    <location>
        <begin position="1"/>
        <end position="20"/>
    </location>
</feature>
<dbReference type="Pfam" id="PF00295">
    <property type="entry name" value="Glyco_hydro_28"/>
    <property type="match status" value="1"/>
</dbReference>
<name>A0AAN7VPX7_9PEZI</name>
<dbReference type="EC" id="3.2.1.15" evidence="3"/>
<evidence type="ECO:0000313" key="18">
    <source>
        <dbReference type="EMBL" id="KAK5695768.1"/>
    </source>
</evidence>
<keyword evidence="4" id="KW-0964">Secreted</keyword>
<evidence type="ECO:0000256" key="10">
    <source>
        <dbReference type="ARBA" id="ARBA00023295"/>
    </source>
</evidence>
<evidence type="ECO:0000256" key="2">
    <source>
        <dbReference type="ARBA" id="ARBA00008834"/>
    </source>
</evidence>
<dbReference type="SMART" id="SM00710">
    <property type="entry name" value="PbH1"/>
    <property type="match status" value="7"/>
</dbReference>
<keyword evidence="9" id="KW-0325">Glycoprotein</keyword>
<dbReference type="PANTHER" id="PTHR31884:SF9">
    <property type="entry name" value="ENDOPOLYGALACTURONASE D-RELATED"/>
    <property type="match status" value="1"/>
</dbReference>
<dbReference type="SUPFAM" id="SSF51126">
    <property type="entry name" value="Pectin lyase-like"/>
    <property type="match status" value="1"/>
</dbReference>
<keyword evidence="10 15" id="KW-0326">Glycosidase</keyword>
<evidence type="ECO:0000256" key="6">
    <source>
        <dbReference type="ARBA" id="ARBA00022737"/>
    </source>
</evidence>
<comment type="catalytic activity">
    <reaction evidence="12">
        <text>(1,4-alpha-D-galacturonosyl)n+m + H2O = (1,4-alpha-D-galacturonosyl)n + (1,4-alpha-D-galacturonosyl)m.</text>
        <dbReference type="EC" id="3.2.1.15"/>
    </reaction>
</comment>
<feature type="compositionally biased region" description="Low complexity" evidence="16">
    <location>
        <begin position="23"/>
        <end position="91"/>
    </location>
</feature>
<evidence type="ECO:0000256" key="4">
    <source>
        <dbReference type="ARBA" id="ARBA00022525"/>
    </source>
</evidence>
<dbReference type="InterPro" id="IPR012334">
    <property type="entry name" value="Pectin_lyas_fold"/>
</dbReference>
<comment type="function">
    <text evidence="13">Involved in maceration and soft-rotting of plant tissue. Hydrolyzes the 1,4-alpha glycosidic bonds of de-esterified pectate in the smooth region of the plant cell wall.</text>
</comment>
<dbReference type="GO" id="GO:0071555">
    <property type="term" value="P:cell wall organization"/>
    <property type="evidence" value="ECO:0007669"/>
    <property type="project" value="UniProtKB-KW"/>
</dbReference>
<dbReference type="InterPro" id="IPR050434">
    <property type="entry name" value="Glycosyl_hydrlase_28"/>
</dbReference>
<evidence type="ECO:0000256" key="17">
    <source>
        <dbReference type="SAM" id="SignalP"/>
    </source>
</evidence>
<keyword evidence="11" id="KW-0961">Cell wall biogenesis/degradation</keyword>
<evidence type="ECO:0000256" key="16">
    <source>
        <dbReference type="SAM" id="MobiDB-lite"/>
    </source>
</evidence>
<dbReference type="FunFam" id="2.160.20.10:FF:000002">
    <property type="entry name" value="Endopolygalacturonase D"/>
    <property type="match status" value="1"/>
</dbReference>
<keyword evidence="7 15" id="KW-0378">Hydrolase</keyword>
<dbReference type="Gene3D" id="2.160.20.10">
    <property type="entry name" value="Single-stranded right-handed beta-helix, Pectin lyase-like"/>
    <property type="match status" value="1"/>
</dbReference>
<dbReference type="GO" id="GO:0005576">
    <property type="term" value="C:extracellular region"/>
    <property type="evidence" value="ECO:0007669"/>
    <property type="project" value="UniProtKB-SubCell"/>
</dbReference>
<comment type="caution">
    <text evidence="18">The sequence shown here is derived from an EMBL/GenBank/DDBJ whole genome shotgun (WGS) entry which is preliminary data.</text>
</comment>
<evidence type="ECO:0000256" key="5">
    <source>
        <dbReference type="ARBA" id="ARBA00022729"/>
    </source>
</evidence>
<comment type="subcellular location">
    <subcellularLocation>
        <location evidence="1">Secreted</location>
    </subcellularLocation>
</comment>
<dbReference type="GO" id="GO:0004650">
    <property type="term" value="F:polygalacturonase activity"/>
    <property type="evidence" value="ECO:0007669"/>
    <property type="project" value="UniProtKB-EC"/>
</dbReference>
<keyword evidence="8" id="KW-1015">Disulfide bond</keyword>
<accession>A0AAN7VPX7</accession>
<dbReference type="Proteomes" id="UP001310594">
    <property type="component" value="Unassembled WGS sequence"/>
</dbReference>
<comment type="similarity">
    <text evidence="2 15">Belongs to the glycosyl hydrolase 28 family.</text>
</comment>
<organism evidence="18 19">
    <name type="scientific">Elasticomyces elasticus</name>
    <dbReference type="NCBI Taxonomy" id="574655"/>
    <lineage>
        <taxon>Eukaryota</taxon>
        <taxon>Fungi</taxon>
        <taxon>Dikarya</taxon>
        <taxon>Ascomycota</taxon>
        <taxon>Pezizomycotina</taxon>
        <taxon>Dothideomycetes</taxon>
        <taxon>Dothideomycetidae</taxon>
        <taxon>Mycosphaerellales</taxon>
        <taxon>Teratosphaeriaceae</taxon>
        <taxon>Elasticomyces</taxon>
    </lineage>
</organism>
<keyword evidence="6" id="KW-0677">Repeat</keyword>
<evidence type="ECO:0000256" key="11">
    <source>
        <dbReference type="ARBA" id="ARBA00023316"/>
    </source>
</evidence>
<feature type="active site" evidence="14">
    <location>
        <position position="301"/>
    </location>
</feature>
<evidence type="ECO:0000256" key="9">
    <source>
        <dbReference type="ARBA" id="ARBA00023180"/>
    </source>
</evidence>
<evidence type="ECO:0000313" key="19">
    <source>
        <dbReference type="Proteomes" id="UP001310594"/>
    </source>
</evidence>
<evidence type="ECO:0000256" key="8">
    <source>
        <dbReference type="ARBA" id="ARBA00023157"/>
    </source>
</evidence>
<keyword evidence="5 17" id="KW-0732">Signal</keyword>
<evidence type="ECO:0000256" key="7">
    <source>
        <dbReference type="ARBA" id="ARBA00022801"/>
    </source>
</evidence>
<dbReference type="PANTHER" id="PTHR31884">
    <property type="entry name" value="POLYGALACTURONASE"/>
    <property type="match status" value="1"/>
</dbReference>
<sequence length="442" mass="45671">MRFKTAATAATLLLVGTVRAAPTSTTHSTSHSTTGTATTSHSTSHSTSTPHTTSNVTPITTASSPPASPTTSSSAVLVPTTSTTSLSSTPTTTDACYVTAFSAVAAATAACTAITLDSIEIPGNQTLNLSKLKTGTIVTFAGTTTVDFYEADYDIIKVGGTDITITAEPGAIIDGNGQAWWDGQGSNGGIEKPDHFFVISKLLGNSVVKNLYIQNYPTHCFSISGSAGLIMENIVLNNTAGEAPNDRSGGLAAAHNTDGFDLSSCNNTIIRNSMVLNQDDCVAITSGDHITVSNMYCDGGHGLSIGSVGGKSNNNVTNIIFEDSKILNSQNGARIKSNSNTTGYIANITYSNIFVENISIYGIDIQQDYLNGGPTGDPTDGVIITGVTMTNITGTAESDAKNYYILCGADTCSDFTFEDISIVGGTNSSCNVQPVGDFTCSP</sequence>
<evidence type="ECO:0000256" key="3">
    <source>
        <dbReference type="ARBA" id="ARBA00012736"/>
    </source>
</evidence>
<dbReference type="AlphaFoldDB" id="A0AAN7VPX7"/>
<dbReference type="EMBL" id="JAVRQU010000013">
    <property type="protein sequence ID" value="KAK5695768.1"/>
    <property type="molecule type" value="Genomic_DNA"/>
</dbReference>
<evidence type="ECO:0000256" key="13">
    <source>
        <dbReference type="ARBA" id="ARBA00037707"/>
    </source>
</evidence>
<dbReference type="InterPro" id="IPR000743">
    <property type="entry name" value="Glyco_hydro_28"/>
</dbReference>